<dbReference type="PROSITE" id="PS50005">
    <property type="entry name" value="TPR"/>
    <property type="match status" value="1"/>
</dbReference>
<sequence length="360" mass="38724">MLFGLFKKKDHRYYQTQGAKYLASERFADARVDFLEALRLCPADAATDQEEIRKGLTLSGNRLGELNLQEGEHSLNQGELQKAFDHFTLAAELAADQGILAKAKAGLARVQQGNAVPSAPPAAAAAPSAAAAPVKEVAGPYKPHGGGSCTSCGTHAPKKPLEAEPVSFGLAEEDQFHLMVAPLPGDLPARYGAMGPKFAQAYLMIHDGNDAKALPVLQEMLLSGENDIVLYEVALIMFRAGRIHESEALLNRALSVNSQNGMVYMALVQLMAGGGRYAEAIALVERMQQENVMADQAQFMLGELYETTGDEAKAVEMWSKALEMPSVARSAAEKLVPILGSQGRTEDVKYLAKKYLKGCC</sequence>
<dbReference type="SUPFAM" id="SSF48452">
    <property type="entry name" value="TPR-like"/>
    <property type="match status" value="1"/>
</dbReference>
<dbReference type="EMBL" id="AP023213">
    <property type="protein sequence ID" value="BCG47135.1"/>
    <property type="molecule type" value="Genomic_DNA"/>
</dbReference>
<proteinExistence type="predicted"/>
<gene>
    <name evidence="2" type="ORF">GEOBRER4_n1958</name>
</gene>
<name>A0A6S6M6W9_9BACT</name>
<evidence type="ECO:0000313" key="2">
    <source>
        <dbReference type="EMBL" id="BCG47135.1"/>
    </source>
</evidence>
<keyword evidence="1" id="KW-0802">TPR repeat</keyword>
<dbReference type="Pfam" id="PF13181">
    <property type="entry name" value="TPR_8"/>
    <property type="match status" value="1"/>
</dbReference>
<dbReference type="InterPro" id="IPR019734">
    <property type="entry name" value="TPR_rpt"/>
</dbReference>
<dbReference type="KEGG" id="gbn:GEOBRER4_18850"/>
<keyword evidence="3" id="KW-1185">Reference proteome</keyword>
<dbReference type="SMART" id="SM00028">
    <property type="entry name" value="TPR"/>
    <property type="match status" value="4"/>
</dbReference>
<dbReference type="PANTHER" id="PTHR12558:SF13">
    <property type="entry name" value="CELL DIVISION CYCLE PROTEIN 27 HOMOLOG"/>
    <property type="match status" value="1"/>
</dbReference>
<dbReference type="Proteomes" id="UP000515472">
    <property type="component" value="Chromosome"/>
</dbReference>
<feature type="repeat" description="TPR" evidence="1">
    <location>
        <begin position="295"/>
        <end position="328"/>
    </location>
</feature>
<dbReference type="RefSeq" id="WP_185245200.1">
    <property type="nucleotide sequence ID" value="NZ_AP023213.1"/>
</dbReference>
<reference evidence="2 3" key="1">
    <citation type="submission" date="2020-06" db="EMBL/GenBank/DDBJ databases">
        <title>Interaction of electrochemicaly active bacteria, Geobacter bremensis R4 on different carbon anode.</title>
        <authorList>
            <person name="Meng L."/>
            <person name="Yoshida N."/>
        </authorList>
    </citation>
    <scope>NUCLEOTIDE SEQUENCE [LARGE SCALE GENOMIC DNA]</scope>
    <source>
        <strain evidence="2 3">R4</strain>
    </source>
</reference>
<accession>A0A6S6M6W9</accession>
<protein>
    <recommendedName>
        <fullName evidence="4">Tetratricopeptide repeat protein</fullName>
    </recommendedName>
</protein>
<dbReference type="AlphaFoldDB" id="A0A6S6M6W9"/>
<organism evidence="2 3">
    <name type="scientific">Citrifermentans bremense</name>
    <dbReference type="NCBI Taxonomy" id="60035"/>
    <lineage>
        <taxon>Bacteria</taxon>
        <taxon>Pseudomonadati</taxon>
        <taxon>Thermodesulfobacteriota</taxon>
        <taxon>Desulfuromonadia</taxon>
        <taxon>Geobacterales</taxon>
        <taxon>Geobacteraceae</taxon>
        <taxon>Citrifermentans</taxon>
    </lineage>
</organism>
<dbReference type="PANTHER" id="PTHR12558">
    <property type="entry name" value="CELL DIVISION CYCLE 16,23,27"/>
    <property type="match status" value="1"/>
</dbReference>
<evidence type="ECO:0008006" key="4">
    <source>
        <dbReference type="Google" id="ProtNLM"/>
    </source>
</evidence>
<dbReference type="InterPro" id="IPR011990">
    <property type="entry name" value="TPR-like_helical_dom_sf"/>
</dbReference>
<dbReference type="Gene3D" id="1.25.40.10">
    <property type="entry name" value="Tetratricopeptide repeat domain"/>
    <property type="match status" value="1"/>
</dbReference>
<evidence type="ECO:0000313" key="3">
    <source>
        <dbReference type="Proteomes" id="UP000515472"/>
    </source>
</evidence>
<evidence type="ECO:0000256" key="1">
    <source>
        <dbReference type="PROSITE-ProRule" id="PRU00339"/>
    </source>
</evidence>